<evidence type="ECO:0000313" key="1">
    <source>
        <dbReference type="EnsemblMetazoa" id="ASTEI04120-PA"/>
    </source>
</evidence>
<keyword evidence="2" id="KW-1185">Reference proteome</keyword>
<dbReference type="VEuPathDB" id="VectorBase:ASTEI20_043900"/>
<accession>A0A182Y6N4</accession>
<dbReference type="VEuPathDB" id="VectorBase:ASTEI04120"/>
<dbReference type="EnsemblMetazoa" id="ASTEI04120-RA">
    <property type="protein sequence ID" value="ASTEI04120-PA"/>
    <property type="gene ID" value="ASTEI04120"/>
</dbReference>
<dbReference type="VEuPathDB" id="VectorBase:ASTE005223"/>
<reference evidence="2" key="1">
    <citation type="journal article" date="2014" name="Genome Biol.">
        <title>Genome analysis of a major urban malaria vector mosquito, Anopheles stephensi.</title>
        <authorList>
            <person name="Jiang X."/>
            <person name="Peery A."/>
            <person name="Hall A.B."/>
            <person name="Sharma A."/>
            <person name="Chen X.G."/>
            <person name="Waterhouse R.M."/>
            <person name="Komissarov A."/>
            <person name="Riehle M.M."/>
            <person name="Shouche Y."/>
            <person name="Sharakhova M.V."/>
            <person name="Lawson D."/>
            <person name="Pakpour N."/>
            <person name="Arensburger P."/>
            <person name="Davidson V.L."/>
            <person name="Eiglmeier K."/>
            <person name="Emrich S."/>
            <person name="George P."/>
            <person name="Kennedy R.C."/>
            <person name="Mane S.P."/>
            <person name="Maslen G."/>
            <person name="Oringanje C."/>
            <person name="Qi Y."/>
            <person name="Settlage R."/>
            <person name="Tojo M."/>
            <person name="Tubio J.M."/>
            <person name="Unger M.F."/>
            <person name="Wang B."/>
            <person name="Vernick K.D."/>
            <person name="Ribeiro J.M."/>
            <person name="James A.A."/>
            <person name="Michel K."/>
            <person name="Riehle M.A."/>
            <person name="Luckhart S."/>
            <person name="Sharakhov I.V."/>
            <person name="Tu Z."/>
        </authorList>
    </citation>
    <scope>NUCLEOTIDE SEQUENCE [LARGE SCALE GENOMIC DNA]</scope>
    <source>
        <strain evidence="2">Indian</strain>
    </source>
</reference>
<protein>
    <submittedName>
        <fullName evidence="1">Uncharacterized protein</fullName>
    </submittedName>
</protein>
<proteinExistence type="predicted"/>
<sequence>MGRNLFLSPQARQLEPACVSVYAEGTVAGISGQAYVRDCLFNDKALCNMIQDSLPPVIRIIDCDLCTTDLCNGAGSLKVALSSVLMLAIAVLTRPITIRADLCHCVYTERTG</sequence>
<name>A0A182Y6N4_ANOST</name>
<dbReference type="AlphaFoldDB" id="A0A182Y6N4"/>
<dbReference type="Proteomes" id="UP000076408">
    <property type="component" value="Unassembled WGS sequence"/>
</dbReference>
<reference evidence="1" key="2">
    <citation type="submission" date="2020-05" db="UniProtKB">
        <authorList>
            <consortium name="EnsemblMetazoa"/>
        </authorList>
    </citation>
    <scope>IDENTIFICATION</scope>
    <source>
        <strain evidence="1">Indian</strain>
    </source>
</reference>
<organism evidence="1 2">
    <name type="scientific">Anopheles stephensi</name>
    <name type="common">Indo-Pakistan malaria mosquito</name>
    <dbReference type="NCBI Taxonomy" id="30069"/>
    <lineage>
        <taxon>Eukaryota</taxon>
        <taxon>Metazoa</taxon>
        <taxon>Ecdysozoa</taxon>
        <taxon>Arthropoda</taxon>
        <taxon>Hexapoda</taxon>
        <taxon>Insecta</taxon>
        <taxon>Pterygota</taxon>
        <taxon>Neoptera</taxon>
        <taxon>Endopterygota</taxon>
        <taxon>Diptera</taxon>
        <taxon>Nematocera</taxon>
        <taxon>Culicoidea</taxon>
        <taxon>Culicidae</taxon>
        <taxon>Anophelinae</taxon>
        <taxon>Anopheles</taxon>
    </lineage>
</organism>
<dbReference type="OMA" id="CNGANSV"/>
<evidence type="ECO:0000313" key="2">
    <source>
        <dbReference type="Proteomes" id="UP000076408"/>
    </source>
</evidence>